<dbReference type="EMBL" id="SHPS01000038">
    <property type="protein sequence ID" value="TCD84258.1"/>
    <property type="molecule type" value="Genomic_DNA"/>
</dbReference>
<organism evidence="6 9">
    <name type="scientific">Bifidobacterium longum subsp. longum</name>
    <dbReference type="NCBI Taxonomy" id="1679"/>
    <lineage>
        <taxon>Bacteria</taxon>
        <taxon>Bacillati</taxon>
        <taxon>Actinomycetota</taxon>
        <taxon>Actinomycetes</taxon>
        <taxon>Bifidobacteriales</taxon>
        <taxon>Bifidobacteriaceae</taxon>
        <taxon>Bifidobacterium</taxon>
    </lineage>
</organism>
<dbReference type="Pfam" id="PF01610">
    <property type="entry name" value="DDE_Tnp_ISL3"/>
    <property type="match status" value="1"/>
</dbReference>
<feature type="domain" description="Transposase IS204/IS1001/IS1096/IS1165 DDE" evidence="2">
    <location>
        <begin position="106"/>
        <end position="330"/>
    </location>
</feature>
<feature type="region of interest" description="Disordered" evidence="1">
    <location>
        <begin position="333"/>
        <end position="370"/>
    </location>
</feature>
<dbReference type="Proteomes" id="UP000291881">
    <property type="component" value="Unassembled WGS sequence"/>
</dbReference>
<reference evidence="6" key="2">
    <citation type="submission" date="2019-02" db="EMBL/GenBank/DDBJ databases">
        <authorList>
            <person name="Odamaki T."/>
        </authorList>
    </citation>
    <scope>NUCLEOTIDE SEQUENCE</scope>
    <source>
        <strain evidence="4">MCC10009</strain>
        <strain evidence="5">MCC10083</strain>
        <strain evidence="6">MCC10100</strain>
    </source>
</reference>
<accession>A0A4R0UN51</accession>
<dbReference type="InterPro" id="IPR002560">
    <property type="entry name" value="Transposase_DDE"/>
</dbReference>
<dbReference type="InterPro" id="IPR047951">
    <property type="entry name" value="Transpos_ISL3"/>
</dbReference>
<dbReference type="AlphaFoldDB" id="A0A4R0UN51"/>
<gene>
    <name evidence="4" type="ORF">MCC10009_1908</name>
    <name evidence="5" type="ORF">MCC10083_1934</name>
    <name evidence="6" type="ORF">MCC10100_1881</name>
</gene>
<name>A0A4R0UN51_BIFLL</name>
<proteinExistence type="predicted"/>
<dbReference type="InterPro" id="IPR032877">
    <property type="entry name" value="Transposase_HTH"/>
</dbReference>
<dbReference type="EMBL" id="SHST01000032">
    <property type="protein sequence ID" value="TCF37647.1"/>
    <property type="molecule type" value="Genomic_DNA"/>
</dbReference>
<dbReference type="PANTHER" id="PTHR33498">
    <property type="entry name" value="TRANSPOSASE FOR INSERTION SEQUENCE ELEMENT IS1557"/>
    <property type="match status" value="1"/>
</dbReference>
<evidence type="ECO:0000259" key="3">
    <source>
        <dbReference type="Pfam" id="PF13542"/>
    </source>
</evidence>
<dbReference type="Pfam" id="PF13542">
    <property type="entry name" value="HTH_Tnp_ISL3"/>
    <property type="match status" value="1"/>
</dbReference>
<dbReference type="NCBIfam" id="NF033550">
    <property type="entry name" value="transpos_ISL3"/>
    <property type="match status" value="1"/>
</dbReference>
<dbReference type="Proteomes" id="UP000291226">
    <property type="component" value="Unassembled WGS sequence"/>
</dbReference>
<evidence type="ECO:0000313" key="5">
    <source>
        <dbReference type="EMBL" id="TCF07574.1"/>
    </source>
</evidence>
<evidence type="ECO:0000313" key="9">
    <source>
        <dbReference type="Proteomes" id="UP000294241"/>
    </source>
</evidence>
<feature type="compositionally biased region" description="Low complexity" evidence="1">
    <location>
        <begin position="333"/>
        <end position="356"/>
    </location>
</feature>
<protein>
    <submittedName>
        <fullName evidence="6">IS1557 family transposase</fullName>
    </submittedName>
</protein>
<evidence type="ECO:0000256" key="1">
    <source>
        <dbReference type="SAM" id="MobiDB-lite"/>
    </source>
</evidence>
<reference evidence="7 8" key="1">
    <citation type="journal article" date="2018" name="Sci. Rep.">
        <title>Genomic diversity and distribution of Bifidobacterium longum subsp. longum across the human lifespan.</title>
        <authorList>
            <person name="Odamaki T."/>
            <person name="Bottacini F."/>
            <person name="Kato K."/>
            <person name="Mitsuyama E."/>
            <person name="Yoshida K."/>
            <person name="Horigome A."/>
            <person name="Xiao J.Z."/>
            <person name="van Sinderen D."/>
        </authorList>
    </citation>
    <scope>NUCLEOTIDE SEQUENCE [LARGE SCALE GENOMIC DNA]</scope>
    <source>
        <strain evidence="4 8">MCC10009</strain>
        <strain evidence="5 7">MCC10083</strain>
        <strain evidence="6 9">MCC10100</strain>
    </source>
</reference>
<dbReference type="PANTHER" id="PTHR33498:SF1">
    <property type="entry name" value="TRANSPOSASE FOR INSERTION SEQUENCE ELEMENT IS1557"/>
    <property type="match status" value="1"/>
</dbReference>
<evidence type="ECO:0000313" key="8">
    <source>
        <dbReference type="Proteomes" id="UP000291881"/>
    </source>
</evidence>
<evidence type="ECO:0000313" key="4">
    <source>
        <dbReference type="EMBL" id="TCD84258.1"/>
    </source>
</evidence>
<dbReference type="Proteomes" id="UP000294241">
    <property type="component" value="Unassembled WGS sequence"/>
</dbReference>
<comment type="caution">
    <text evidence="6">The sequence shown here is derived from an EMBL/GenBank/DDBJ whole genome shotgun (WGS) entry which is preliminary data.</text>
</comment>
<feature type="domain" description="Transposase IS204/IS1001/IS1096/IS1165 helix-turn-helix" evidence="3">
    <location>
        <begin position="40"/>
        <end position="88"/>
    </location>
</feature>
<sequence>MTRAAACGAGVARISAAGGVKLVAAMPRVDCPKCGVVVARVPWAEPGSRFTKDFEAECAWLMTVANQRTVSGSLHVSWRTAGAVAHRVAERVKASMPSPFDGLHAIGVDETSHRKGHTYLTVVVDHERHRVTWDHDGYGRDVFGLFFQALTPEQRASIRLVTGDGARWIDSCVDRWCPNVERVLDGFHIVSWMSDALDKVRKRLWNQARRDGDEKSVKRMRGVKYAVLKNPGDLTDRQSEAFGNLQDTDPKGQLYRAWQLKELLRTLLKHPLEQARAELNHWVFRASHSRIPEIVELAKKIRRRRPDILRTIQLGYSNARLEAFNNRIKAPSAWPTASTTSATSSPSSCSAAADSTSDYHNPRSNPRKQQKPRFCWICGPLPSAFVPSRLTPIMATPITSIENA</sequence>
<evidence type="ECO:0000313" key="6">
    <source>
        <dbReference type="EMBL" id="TCF37647.1"/>
    </source>
</evidence>
<dbReference type="EMBL" id="SHSD01000045">
    <property type="protein sequence ID" value="TCF07574.1"/>
    <property type="molecule type" value="Genomic_DNA"/>
</dbReference>
<dbReference type="RefSeq" id="WP_032746559.1">
    <property type="nucleotide sequence ID" value="NZ_JAGGCZ010000073.1"/>
</dbReference>
<evidence type="ECO:0000259" key="2">
    <source>
        <dbReference type="Pfam" id="PF01610"/>
    </source>
</evidence>
<evidence type="ECO:0000313" key="7">
    <source>
        <dbReference type="Proteomes" id="UP000291226"/>
    </source>
</evidence>